<dbReference type="SUPFAM" id="SSF51735">
    <property type="entry name" value="NAD(P)-binding Rossmann-fold domains"/>
    <property type="match status" value="1"/>
</dbReference>
<evidence type="ECO:0000313" key="8">
    <source>
        <dbReference type="Proteomes" id="UP000199820"/>
    </source>
</evidence>
<dbReference type="SUPFAM" id="SSF48179">
    <property type="entry name" value="6-phosphogluconate dehydrogenase C-terminal domain-like"/>
    <property type="match status" value="1"/>
</dbReference>
<dbReference type="PANTHER" id="PTHR21708">
    <property type="entry name" value="PROBABLE 2-DEHYDROPANTOATE 2-REDUCTASE"/>
    <property type="match status" value="1"/>
</dbReference>
<dbReference type="Pfam" id="PF08546">
    <property type="entry name" value="ApbA_C"/>
    <property type="match status" value="1"/>
</dbReference>
<evidence type="ECO:0000256" key="2">
    <source>
        <dbReference type="ARBA" id="ARBA00022857"/>
    </source>
</evidence>
<dbReference type="EC" id="1.1.1.169" evidence="4"/>
<dbReference type="InterPro" id="IPR036291">
    <property type="entry name" value="NAD(P)-bd_dom_sf"/>
</dbReference>
<feature type="domain" description="Ketopantoate reductase C-terminal" evidence="6">
    <location>
        <begin position="177"/>
        <end position="298"/>
    </location>
</feature>
<dbReference type="Gene3D" id="3.40.50.720">
    <property type="entry name" value="NAD(P)-binding Rossmann-like Domain"/>
    <property type="match status" value="1"/>
</dbReference>
<reference evidence="7 8" key="1">
    <citation type="submission" date="2016-10" db="EMBL/GenBank/DDBJ databases">
        <authorList>
            <person name="de Groot N.N."/>
        </authorList>
    </citation>
    <scope>NUCLEOTIDE SEQUENCE [LARGE SCALE GENOMIC DNA]</scope>
    <source>
        <strain evidence="7 8">KH1P1</strain>
    </source>
</reference>
<dbReference type="UniPathway" id="UPA00028">
    <property type="reaction ID" value="UER00004"/>
</dbReference>
<evidence type="ECO:0000256" key="1">
    <source>
        <dbReference type="ARBA" id="ARBA00007870"/>
    </source>
</evidence>
<dbReference type="OrthoDB" id="9793586at2"/>
<dbReference type="PANTHER" id="PTHR21708:SF26">
    <property type="entry name" value="2-DEHYDROPANTOATE 2-REDUCTASE"/>
    <property type="match status" value="1"/>
</dbReference>
<evidence type="ECO:0000259" key="5">
    <source>
        <dbReference type="Pfam" id="PF02558"/>
    </source>
</evidence>
<dbReference type="InterPro" id="IPR008927">
    <property type="entry name" value="6-PGluconate_DH-like_C_sf"/>
</dbReference>
<gene>
    <name evidence="7" type="ORF">SAMN04487771_100215</name>
</gene>
<accession>A0A1I0AFI2</accession>
<keyword evidence="4" id="KW-0566">Pantothenate biosynthesis</keyword>
<evidence type="ECO:0000256" key="3">
    <source>
        <dbReference type="ARBA" id="ARBA00023002"/>
    </source>
</evidence>
<dbReference type="InterPro" id="IPR013328">
    <property type="entry name" value="6PGD_dom2"/>
</dbReference>
<sequence length="308" mass="34082">MEFKRVVIIGAGAVGSYVIWGLSRKNHIDFSVVATGERKKRLETDGLNINDKLYRPAVMTPEQAHGADLVIVAVKYNALPAAVPDIREITDEHTVVLSLMNGVDSEEIIAAAIGEEHIVPALIKVASERRQNRIIFDPETTLGIVYGEKDGRSTERTDALKKLFEGTGLHYRETNVILPEIWSKFRLNVGKNLPQAMLGVGVGAYEDSAHVAAIREGLVRELDAIASAKGIDMSLADSSANRGSKVQKWARYSTLQDLDAKRHTEIDMFSGALIRMGRELGIATPYNEFTFHMIKALEEKNDGCFDYR</sequence>
<protein>
    <recommendedName>
        <fullName evidence="4">2-dehydropantoate 2-reductase</fullName>
        <ecNumber evidence="4">1.1.1.169</ecNumber>
    </recommendedName>
    <alternativeName>
        <fullName evidence="4">Ketopantoate reductase</fullName>
    </alternativeName>
</protein>
<dbReference type="GO" id="GO:0005737">
    <property type="term" value="C:cytoplasm"/>
    <property type="evidence" value="ECO:0007669"/>
    <property type="project" value="TreeGrafter"/>
</dbReference>
<dbReference type="STRING" id="1526.SAMN02910262_02191"/>
<comment type="pathway">
    <text evidence="4">Cofactor biosynthesis; (R)-pantothenate biosynthesis; (R)-pantoate from 3-methyl-2-oxobutanoate: step 2/2.</text>
</comment>
<evidence type="ECO:0000256" key="4">
    <source>
        <dbReference type="RuleBase" id="RU362068"/>
    </source>
</evidence>
<dbReference type="InterPro" id="IPR003710">
    <property type="entry name" value="ApbA"/>
</dbReference>
<dbReference type="eggNOG" id="COG1893">
    <property type="taxonomic scope" value="Bacteria"/>
</dbReference>
<dbReference type="AlphaFoldDB" id="A0A1I0AFI2"/>
<dbReference type="InterPro" id="IPR013332">
    <property type="entry name" value="KPR_N"/>
</dbReference>
<dbReference type="Pfam" id="PF02558">
    <property type="entry name" value="ApbA"/>
    <property type="match status" value="1"/>
</dbReference>
<dbReference type="RefSeq" id="WP_074647919.1">
    <property type="nucleotide sequence ID" value="NZ_FOIL01000002.1"/>
</dbReference>
<keyword evidence="3 4" id="KW-0560">Oxidoreductase</keyword>
<dbReference type="Gene3D" id="1.10.1040.10">
    <property type="entry name" value="N-(1-d-carboxylethyl)-l-norvaline Dehydrogenase, domain 2"/>
    <property type="match status" value="1"/>
</dbReference>
<name>A0A1I0AFI2_9FIRM</name>
<dbReference type="InterPro" id="IPR051402">
    <property type="entry name" value="KPR-Related"/>
</dbReference>
<evidence type="ECO:0000313" key="7">
    <source>
        <dbReference type="EMBL" id="SES93000.1"/>
    </source>
</evidence>
<dbReference type="EMBL" id="FOIL01000002">
    <property type="protein sequence ID" value="SES93000.1"/>
    <property type="molecule type" value="Genomic_DNA"/>
</dbReference>
<organism evidence="7 8">
    <name type="scientific">[Clostridium] aminophilum</name>
    <dbReference type="NCBI Taxonomy" id="1526"/>
    <lineage>
        <taxon>Bacteria</taxon>
        <taxon>Bacillati</taxon>
        <taxon>Bacillota</taxon>
        <taxon>Clostridia</taxon>
        <taxon>Lachnospirales</taxon>
        <taxon>Lachnospiraceae</taxon>
    </lineage>
</organism>
<keyword evidence="8" id="KW-1185">Reference proteome</keyword>
<dbReference type="Proteomes" id="UP000199820">
    <property type="component" value="Unassembled WGS sequence"/>
</dbReference>
<feature type="domain" description="Ketopantoate reductase N-terminal" evidence="5">
    <location>
        <begin position="6"/>
        <end position="132"/>
    </location>
</feature>
<dbReference type="InterPro" id="IPR013752">
    <property type="entry name" value="KPA_reductase"/>
</dbReference>
<keyword evidence="2 4" id="KW-0521">NADP</keyword>
<dbReference type="GO" id="GO:0008677">
    <property type="term" value="F:2-dehydropantoate 2-reductase activity"/>
    <property type="evidence" value="ECO:0007669"/>
    <property type="project" value="UniProtKB-EC"/>
</dbReference>
<comment type="similarity">
    <text evidence="1 4">Belongs to the ketopantoate reductase family.</text>
</comment>
<comment type="function">
    <text evidence="4">Catalyzes the NADPH-dependent reduction of ketopantoate into pantoic acid.</text>
</comment>
<comment type="catalytic activity">
    <reaction evidence="4">
        <text>(R)-pantoate + NADP(+) = 2-dehydropantoate + NADPH + H(+)</text>
        <dbReference type="Rhea" id="RHEA:16233"/>
        <dbReference type="ChEBI" id="CHEBI:11561"/>
        <dbReference type="ChEBI" id="CHEBI:15378"/>
        <dbReference type="ChEBI" id="CHEBI:15980"/>
        <dbReference type="ChEBI" id="CHEBI:57783"/>
        <dbReference type="ChEBI" id="CHEBI:58349"/>
        <dbReference type="EC" id="1.1.1.169"/>
    </reaction>
</comment>
<evidence type="ECO:0000259" key="6">
    <source>
        <dbReference type="Pfam" id="PF08546"/>
    </source>
</evidence>
<proteinExistence type="inferred from homology"/>
<dbReference type="GO" id="GO:0015940">
    <property type="term" value="P:pantothenate biosynthetic process"/>
    <property type="evidence" value="ECO:0007669"/>
    <property type="project" value="UniProtKB-UniPathway"/>
</dbReference>
<dbReference type="NCBIfam" id="TIGR00745">
    <property type="entry name" value="apbA_panE"/>
    <property type="match status" value="1"/>
</dbReference>